<dbReference type="Proteomes" id="UP000707356">
    <property type="component" value="Unassembled WGS sequence"/>
</dbReference>
<comment type="caution">
    <text evidence="2">The sequence shown here is derived from an EMBL/GenBank/DDBJ whole genome shotgun (WGS) entry which is preliminary data.</text>
</comment>
<evidence type="ECO:0000313" key="3">
    <source>
        <dbReference type="Proteomes" id="UP000707356"/>
    </source>
</evidence>
<proteinExistence type="predicted"/>
<dbReference type="EMBL" id="JAHHHV010000056">
    <property type="protein sequence ID" value="MBW4465658.1"/>
    <property type="molecule type" value="Genomic_DNA"/>
</dbReference>
<protein>
    <submittedName>
        <fullName evidence="2">Uncharacterized protein</fullName>
    </submittedName>
</protein>
<name>A0A951U4F0_9CYAN</name>
<feature type="signal peptide" evidence="1">
    <location>
        <begin position="1"/>
        <end position="34"/>
    </location>
</feature>
<reference evidence="2" key="2">
    <citation type="journal article" date="2022" name="Microbiol. Resour. Announc.">
        <title>Metagenome Sequencing to Explore Phylogenomics of Terrestrial Cyanobacteria.</title>
        <authorList>
            <person name="Ward R.D."/>
            <person name="Stajich J.E."/>
            <person name="Johansen J.R."/>
            <person name="Huntemann M."/>
            <person name="Clum A."/>
            <person name="Foster B."/>
            <person name="Foster B."/>
            <person name="Roux S."/>
            <person name="Palaniappan K."/>
            <person name="Varghese N."/>
            <person name="Mukherjee S."/>
            <person name="Reddy T.B.K."/>
            <person name="Daum C."/>
            <person name="Copeland A."/>
            <person name="Chen I.A."/>
            <person name="Ivanova N.N."/>
            <person name="Kyrpides N.C."/>
            <person name="Shapiro N."/>
            <person name="Eloe-Fadrosh E.A."/>
            <person name="Pietrasiak N."/>
        </authorList>
    </citation>
    <scope>NUCLEOTIDE SEQUENCE</scope>
    <source>
        <strain evidence="2">GSE-TBD4-15B</strain>
    </source>
</reference>
<keyword evidence="1" id="KW-0732">Signal</keyword>
<sequence>MPQSASQSALTRPLGFLGSASFSAIVLLAASAQAEPANSTVDIKPAASGYVEFSASEPNQFAQLDQDGQADCSCQNSQLGAGVDAVGDLAIDQYGCDCAGCRNLAMRLLEPGTL</sequence>
<dbReference type="AlphaFoldDB" id="A0A951U4F0"/>
<gene>
    <name evidence="2" type="ORF">KME07_09490</name>
</gene>
<evidence type="ECO:0000256" key="1">
    <source>
        <dbReference type="SAM" id="SignalP"/>
    </source>
</evidence>
<evidence type="ECO:0000313" key="2">
    <source>
        <dbReference type="EMBL" id="MBW4465658.1"/>
    </source>
</evidence>
<feature type="chain" id="PRO_5037373463" evidence="1">
    <location>
        <begin position="35"/>
        <end position="114"/>
    </location>
</feature>
<reference evidence="2" key="1">
    <citation type="submission" date="2021-05" db="EMBL/GenBank/DDBJ databases">
        <authorList>
            <person name="Pietrasiak N."/>
            <person name="Ward R."/>
            <person name="Stajich J.E."/>
            <person name="Kurbessoian T."/>
        </authorList>
    </citation>
    <scope>NUCLEOTIDE SEQUENCE</scope>
    <source>
        <strain evidence="2">GSE-TBD4-15B</strain>
    </source>
</reference>
<organism evidence="2 3">
    <name type="scientific">Pegethrix bostrychoides GSE-TBD4-15B</name>
    <dbReference type="NCBI Taxonomy" id="2839662"/>
    <lineage>
        <taxon>Bacteria</taxon>
        <taxon>Bacillati</taxon>
        <taxon>Cyanobacteriota</taxon>
        <taxon>Cyanophyceae</taxon>
        <taxon>Oculatellales</taxon>
        <taxon>Oculatellaceae</taxon>
        <taxon>Pegethrix</taxon>
    </lineage>
</organism>
<accession>A0A951U4F0</accession>